<protein>
    <recommendedName>
        <fullName evidence="2">MIR domain-containing protein</fullName>
    </recommendedName>
</protein>
<feature type="domain" description="MIR" evidence="2">
    <location>
        <begin position="160"/>
        <end position="215"/>
    </location>
</feature>
<dbReference type="Gene3D" id="2.80.10.50">
    <property type="match status" value="1"/>
</dbReference>
<keyword evidence="4" id="KW-1185">Reference proteome</keyword>
<name>A0A2I1G7Z4_9GLOM</name>
<dbReference type="VEuPathDB" id="FungiDB:RhiirA1_450655"/>
<dbReference type="CDD" id="cd23263">
    <property type="entry name" value="beta-trefoil_MIR"/>
    <property type="match status" value="1"/>
</dbReference>
<dbReference type="AlphaFoldDB" id="A0A2I1G7Z4"/>
<organism evidence="3 4">
    <name type="scientific">Rhizophagus irregularis</name>
    <dbReference type="NCBI Taxonomy" id="588596"/>
    <lineage>
        <taxon>Eukaryota</taxon>
        <taxon>Fungi</taxon>
        <taxon>Fungi incertae sedis</taxon>
        <taxon>Mucoromycota</taxon>
        <taxon>Glomeromycotina</taxon>
        <taxon>Glomeromycetes</taxon>
        <taxon>Glomerales</taxon>
        <taxon>Glomeraceae</taxon>
        <taxon>Rhizophagus</taxon>
    </lineage>
</organism>
<evidence type="ECO:0000313" key="3">
    <source>
        <dbReference type="EMBL" id="PKY42763.1"/>
    </source>
</evidence>
<dbReference type="PROSITE" id="PS50919">
    <property type="entry name" value="MIR"/>
    <property type="match status" value="1"/>
</dbReference>
<evidence type="ECO:0000259" key="2">
    <source>
        <dbReference type="PROSITE" id="PS50919"/>
    </source>
</evidence>
<evidence type="ECO:0000256" key="1">
    <source>
        <dbReference type="ARBA" id="ARBA00022737"/>
    </source>
</evidence>
<comment type="caution">
    <text evidence="3">The sequence shown here is derived from an EMBL/GenBank/DDBJ whole genome shotgun (WGS) entry which is preliminary data.</text>
</comment>
<dbReference type="InterPro" id="IPR016093">
    <property type="entry name" value="MIR_motif"/>
</dbReference>
<dbReference type="InterPro" id="IPR036300">
    <property type="entry name" value="MIR_dom_sf"/>
</dbReference>
<proteinExistence type="predicted"/>
<dbReference type="EMBL" id="LLXI01000215">
    <property type="protein sequence ID" value="PKY42763.1"/>
    <property type="molecule type" value="Genomic_DNA"/>
</dbReference>
<accession>A0A2I1G7Z4</accession>
<keyword evidence="1" id="KW-0677">Repeat</keyword>
<dbReference type="VEuPathDB" id="FungiDB:FUN_014909"/>
<gene>
    <name evidence="3" type="ORF">RhiirA4_507039</name>
</gene>
<dbReference type="SUPFAM" id="SSF82109">
    <property type="entry name" value="MIR domain"/>
    <property type="match status" value="1"/>
</dbReference>
<sequence length="364" mass="42708">MDVPKYDGNIHPDEWIKDLQKYDYFWRKNYDSTYLKMAISLVDSTIKLPTGIDTYEKLSKALKEDISFTVFKNTNKKMLQLLKYVPESRGGNTSTFISRFRKLCYDAEINDIEEQKEYLYKSLPMNHINYISIEFYKKMENVDSINKLIKEFEDFAIYLSELIVNESVVALKHVATGKYLSSINNTCYETGSKSQLVFIESPEPGPNSLWKIININDKELVTYAGTSIRLQHIKSNKFLGIYCEGYREVLQGCFVYDYYRSPLTSNTEVSCDGDENKWNFKHSKLENHQFFLRSNDIINLSIKKKYDIYGLSNGRVEFLRSFNVPFTIRDDTFQEVCCYERLGGNDEWCIKLIKQYNLTLDQIC</sequence>
<evidence type="ECO:0000313" key="4">
    <source>
        <dbReference type="Proteomes" id="UP000234323"/>
    </source>
</evidence>
<dbReference type="Proteomes" id="UP000234323">
    <property type="component" value="Unassembled WGS sequence"/>
</dbReference>
<reference evidence="3 4" key="1">
    <citation type="submission" date="2015-10" db="EMBL/GenBank/DDBJ databases">
        <title>Genome analyses suggest a sexual origin of heterokaryosis in a supposedly ancient asexual fungus.</title>
        <authorList>
            <person name="Ropars J."/>
            <person name="Sedzielewska K."/>
            <person name="Noel J."/>
            <person name="Charron P."/>
            <person name="Farinelli L."/>
            <person name="Marton T."/>
            <person name="Kruger M."/>
            <person name="Pelin A."/>
            <person name="Brachmann A."/>
            <person name="Corradi N."/>
        </authorList>
    </citation>
    <scope>NUCLEOTIDE SEQUENCE [LARGE SCALE GENOMIC DNA]</scope>
    <source>
        <strain evidence="3 4">A4</strain>
    </source>
</reference>
<dbReference type="VEuPathDB" id="FungiDB:RhiirFUN_012087"/>